<reference evidence="2 3" key="1">
    <citation type="journal article" date="2018" name="J. Microbiol.">
        <title>Salicibibacter kimchii gen. nov., sp. nov., a moderately halophilic and alkalitolerant bacterium in the family Bacillaceae, isolated from kimchi.</title>
        <authorList>
            <person name="Jang J.Y."/>
            <person name="Oh Y.J."/>
            <person name="Lim S.K."/>
            <person name="Park H.K."/>
            <person name="Lee C."/>
            <person name="Kim J.Y."/>
            <person name="Lee M.A."/>
            <person name="Choi H.J."/>
        </authorList>
    </citation>
    <scope>NUCLEOTIDE SEQUENCE [LARGE SCALE GENOMIC DNA]</scope>
    <source>
        <strain evidence="2 3">NKC1-1</strain>
    </source>
</reference>
<dbReference type="EMBL" id="CP031092">
    <property type="protein sequence ID" value="AXF56848.1"/>
    <property type="molecule type" value="Genomic_DNA"/>
</dbReference>
<organism evidence="2 3">
    <name type="scientific">Salicibibacter kimchii</name>
    <dbReference type="NCBI Taxonomy" id="2099786"/>
    <lineage>
        <taxon>Bacteria</taxon>
        <taxon>Bacillati</taxon>
        <taxon>Bacillota</taxon>
        <taxon>Bacilli</taxon>
        <taxon>Bacillales</taxon>
        <taxon>Bacillaceae</taxon>
        <taxon>Salicibibacter</taxon>
    </lineage>
</organism>
<evidence type="ECO:0000256" key="1">
    <source>
        <dbReference type="SAM" id="MobiDB-lite"/>
    </source>
</evidence>
<dbReference type="RefSeq" id="WP_114374145.1">
    <property type="nucleotide sequence ID" value="NZ_CP031092.1"/>
</dbReference>
<evidence type="ECO:0000313" key="3">
    <source>
        <dbReference type="Proteomes" id="UP000252100"/>
    </source>
</evidence>
<dbReference type="Proteomes" id="UP000252100">
    <property type="component" value="Chromosome"/>
</dbReference>
<proteinExistence type="predicted"/>
<feature type="region of interest" description="Disordered" evidence="1">
    <location>
        <begin position="18"/>
        <end position="39"/>
    </location>
</feature>
<sequence>MIYEDMVGQDALFDEHKKPKRRLRLGERSKPKEKRDRAPDRIADIIPIRDMSDDGAIELQDGQGYMDVFQLTTKDVYAQSDAEAEMDILGLTQFLRAYEADIKIVSLNFPVNMTPQLAHIQQKIDANASPLIDRFLLKKKVELEFLEKHRTNREFYLYVFGDTIKDLSERTQFTRRKLQRVLPLSTLSNSKKLDVTYKLNNQNSKLDHQRG</sequence>
<feature type="compositionally biased region" description="Basic and acidic residues" evidence="1">
    <location>
        <begin position="24"/>
        <end position="39"/>
    </location>
</feature>
<accession>A0A345C0W7</accession>
<dbReference type="KEGG" id="rue:DT065_13100"/>
<dbReference type="OrthoDB" id="2088199at2"/>
<name>A0A345C0W7_9BACI</name>
<gene>
    <name evidence="2" type="ORF">DT065_13100</name>
</gene>
<protein>
    <submittedName>
        <fullName evidence="2">Uncharacterized protein</fullName>
    </submittedName>
</protein>
<evidence type="ECO:0000313" key="2">
    <source>
        <dbReference type="EMBL" id="AXF56848.1"/>
    </source>
</evidence>
<dbReference type="AlphaFoldDB" id="A0A345C0W7"/>
<keyword evidence="3" id="KW-1185">Reference proteome</keyword>